<dbReference type="AlphaFoldDB" id="A0A7Z6Y7E7"/>
<name>A0A7Z6Y7E7_PSESH</name>
<accession>A0A7Z6Y7E7</accession>
<evidence type="ECO:0008006" key="3">
    <source>
        <dbReference type="Google" id="ProtNLM"/>
    </source>
</evidence>
<sequence length="267" mass="30568">MRKFIYRYKYLPDMMGIEGVIAKGTIKFTHPANFNDPFDCMPRSKFGDYSGLKAKNPTMYSVIGGEIQHPVDRLKATSRSLRMLAQKVVKGEMVTDLLSDASVLSLSKVPDSILMWSHYAKYHTGAVVEFKIPIDIGYERHFETYYNLLPFDVKYSKARPTMEYSADPTDAETIVDTLFMTKSDVWAYEQESRVIKNYGGEGIFEYNRKHLNAVIIGAKNNELKQIHAMVKKASTEIGQEVGFFRAGFCDKTYSIKIPKFRKKKDSE</sequence>
<dbReference type="RefSeq" id="WP_116894306.1">
    <property type="nucleotide sequence ID" value="NZ_RBUI01000114.1"/>
</dbReference>
<evidence type="ECO:0000313" key="2">
    <source>
        <dbReference type="Proteomes" id="UP000267078"/>
    </source>
</evidence>
<comment type="caution">
    <text evidence="1">The sequence shown here is derived from an EMBL/GenBank/DDBJ whole genome shotgun (WGS) entry which is preliminary data.</text>
</comment>
<reference evidence="1 2" key="1">
    <citation type="submission" date="2018-08" db="EMBL/GenBank/DDBJ databases">
        <title>Recombination of ecologically and evolutionarily significant loci maintains genetic cohesion in the Pseudomonas syringae species complex.</title>
        <authorList>
            <person name="Dillon M."/>
            <person name="Thakur S."/>
            <person name="Almeida R.N.D."/>
            <person name="Weir B.S."/>
            <person name="Guttman D.S."/>
        </authorList>
    </citation>
    <scope>NUCLEOTIDE SEQUENCE [LARGE SCALE GENOMIC DNA]</scope>
    <source>
        <strain evidence="1 2">1449B</strain>
    </source>
</reference>
<dbReference type="EMBL" id="RBUI01000114">
    <property type="protein sequence ID" value="RMU86490.1"/>
    <property type="molecule type" value="Genomic_DNA"/>
</dbReference>
<evidence type="ECO:0000313" key="1">
    <source>
        <dbReference type="EMBL" id="RMU86490.1"/>
    </source>
</evidence>
<proteinExistence type="predicted"/>
<dbReference type="Proteomes" id="UP000267078">
    <property type="component" value="Unassembled WGS sequence"/>
</dbReference>
<organism evidence="1 2">
    <name type="scientific">Pseudomonas savastanoi pv. phaseolicola</name>
    <name type="common">Pseudomonas syringae pv. phaseolicola</name>
    <dbReference type="NCBI Taxonomy" id="319"/>
    <lineage>
        <taxon>Bacteria</taxon>
        <taxon>Pseudomonadati</taxon>
        <taxon>Pseudomonadota</taxon>
        <taxon>Gammaproteobacteria</taxon>
        <taxon>Pseudomonadales</taxon>
        <taxon>Pseudomonadaceae</taxon>
        <taxon>Pseudomonas</taxon>
    </lineage>
</organism>
<protein>
    <recommendedName>
        <fullName evidence="3">DUF2971 domain-containing protein</fullName>
    </recommendedName>
</protein>
<dbReference type="InterPro" id="IPR021352">
    <property type="entry name" value="DUF2971"/>
</dbReference>
<dbReference type="Pfam" id="PF11185">
    <property type="entry name" value="DUF2971"/>
    <property type="match status" value="1"/>
</dbReference>
<gene>
    <name evidence="1" type="ORF">ALP21_01775</name>
</gene>